<reference evidence="2 3" key="1">
    <citation type="journal article" date="2019" name="Environ. Microbiol.">
        <title>Species interactions and distinct microbial communities in high Arctic permafrost affected cryosols are associated with the CH4 and CO2 gas fluxes.</title>
        <authorList>
            <person name="Altshuler I."/>
            <person name="Hamel J."/>
            <person name="Turney S."/>
            <person name="Magnuson E."/>
            <person name="Levesque R."/>
            <person name="Greer C."/>
            <person name="Whyte L.G."/>
        </authorList>
    </citation>
    <scope>NUCLEOTIDE SEQUENCE [LARGE SCALE GENOMIC DNA]</scope>
    <source>
        <strain evidence="2 3">OWC5</strain>
    </source>
</reference>
<evidence type="ECO:0000313" key="2">
    <source>
        <dbReference type="EMBL" id="TPG86439.1"/>
    </source>
</evidence>
<dbReference type="InterPro" id="IPR046673">
    <property type="entry name" value="ToxA_N"/>
</dbReference>
<dbReference type="RefSeq" id="WP_205012901.1">
    <property type="nucleotide sequence ID" value="NZ_RCZA01000002.1"/>
</dbReference>
<dbReference type="Proteomes" id="UP000320914">
    <property type="component" value="Unassembled WGS sequence"/>
</dbReference>
<evidence type="ECO:0000313" key="3">
    <source>
        <dbReference type="Proteomes" id="UP000320914"/>
    </source>
</evidence>
<name>A0A502IHS8_9PSED</name>
<sequence>MYHHLPSPFAFNACQPSTLKQATMLEQHHNPDLSTLSDFGLAPGAVPAIQNEHLFLQASQRWQDSQQQILKLMANSPSVRNLLTQTLKQQLDLDGERVGLFFPATAERSSRRCSLTQACAFLLQQPDLDPRRIPPCRMAGIDRSHRHVSTAAGELLTQLKALDLKQCLTDGWNTYWNGRAIGSPLSRRHLVARLYRTHIDAAGQLALAEGALSAEQLKPLLAVLDPVDGKSEVAGQRVMAEQLALQRRDNRFAKLPGVLAISLYGGQSTDQLLYLPTHRPALLHFSQRSELDSWLIRHQHAIPWSVTTDGHSVVDYNNPSAPLEAGAAQLLDRLHAIQLESASTGLGDDIAEQAAYALLAVDQVDAQRRATGGFTEAPDLPAPVPEQDDQALAPSFPLGNPGHEFSLFVRKAALKQQYSAIENMLKKNDPGTSDNPRMTELKTLFASLDEAEQAAMTAASALLERERVFDTSTINTQYTALYQARLKALQTEANIQLKLDQINTAEHSLLEAVLKTPASADRSDHSAAACVTLSVSETREIETLSQRQELEGLLVFADTATLQDPSSTQSLLLYCTGAGGGLQRFANRREMECSLFKLHAAGGHAALQLTPINTDPFEYSLHQQVSTFERRAAEIRLQYPISSHPAQQANALGQLREQTLTALLVPSHQNRDLAYAQIVEQNLSAQLTRQFPQWLTQASQDERLQLNALIERYVPALQRAHALHELTLPLVSSFAAKRVDARLREDFSLKHSFSVQLDLPDAVTSEQHFIVAPGAPGTPTKTVWVASQSRSKLSIHELALLNIDDSIKQRLSFMRVEVTASSDTERKALVKGITLSYLCALVPELDLAQHYEELIRSTYSGPATASAFEREYHHECLLEPYRLQLAIQGRFALLRGAINATEWQILSIAIEAATPQAWSANGQQIVLLPACLSAGGKDTDNKPTTLSGITFIEEQISGLTLLYLPDTPDGVFLRRYNSLEQARKALFDLCLGSEIANYLAERALDGLKANHLTRITQAVLKNFDGIIGVGRPWPKSTSLPAHLLDAEMGRLILAHRNTSRSNSELFLEQYAVSGEKVFTYLKMAIGVLPIIGTGVGLYDAWNSANQAVAAFRKGDHVRGMAEITMVLQALIDAGVDLLSGFNLRLSAIRTRTIHRQWSRMFRGIAASSAPQISAREARHVAARFAGYHYEKHVSLAGLQPDTHGVYRNVYRHADGDFIVRYGIIYKVELHNGAWRLSGTRLKSYKQPIALDVSGQWNTHFAVYGTAFNGGLAGGGGVQSYLANRLDPIWPTAIRERLPRWWVDRVFRRQQALTASSDARIKQLNTLSKRTNEALERYQSSPPETHTAQIQRLDAACLQEIEQAKTSYLELEELLSLSHGNKRADIKDAKSRVAWMIVDRSLHRVRFSARRIAQHLDELEDLANQADALPSTDYKPILSLLQQRKNVRIGVIKEMELIDAASAQIDEWSRRITNDAQRKIVTTEKDKLTNALLPENRQYLKTGQYLQVVSRFEAVNDVSWFYLQTQMADARARIDRVLSTQRSLPQVNARHAERNKLLEDCLAAYDQFRKELTAWTASYPQHFDLTYVPLLLDGIEKTAERARQALRQTSVPRPAGPIVKKIFETEQGQLLIGDVISGQDRFTLNGIDGYTENWLPGSHGKYRLQDNPVRVSQQRIHTDVRPLLTEARSRLNTQAAYQNKVEAYARQKMLPVDLEHMMLTEAAELRLRASQIERLAPHDPLVGQLRDKAAELTRKGRDLRIQHSLISQTPTEGYLDYLLKQGAVQIRKNGVLTELARPVGGRRDFLQEYEVLDLTQTPAQRLWYAHFHYNKPQPRFDEFVKAHLKTAQQRQLGLQWQQTQAQIGAPVDPVWRGDIGRQLALLHFQSL</sequence>
<protein>
    <recommendedName>
        <fullName evidence="1">Dermonecrotic toxin N-terminal domain-containing protein</fullName>
    </recommendedName>
</protein>
<accession>A0A502IHS8</accession>
<dbReference type="EMBL" id="RCZA01000002">
    <property type="protein sequence ID" value="TPG86439.1"/>
    <property type="molecule type" value="Genomic_DNA"/>
</dbReference>
<gene>
    <name evidence="2" type="ORF">EAH74_06175</name>
</gene>
<comment type="caution">
    <text evidence="2">The sequence shown here is derived from an EMBL/GenBank/DDBJ whole genome shotgun (WGS) entry which is preliminary data.</text>
</comment>
<proteinExistence type="predicted"/>
<evidence type="ECO:0000259" key="1">
    <source>
        <dbReference type="Pfam" id="PF20178"/>
    </source>
</evidence>
<dbReference type="Pfam" id="PF20178">
    <property type="entry name" value="ToxA_N"/>
    <property type="match status" value="2"/>
</dbReference>
<feature type="domain" description="Dermonecrotic toxin N-terminal" evidence="1">
    <location>
        <begin position="728"/>
        <end position="1000"/>
    </location>
</feature>
<feature type="domain" description="Dermonecrotic toxin N-terminal" evidence="1">
    <location>
        <begin position="132"/>
        <end position="296"/>
    </location>
</feature>
<organism evidence="2 3">
    <name type="scientific">Pseudomonas mandelii</name>
    <dbReference type="NCBI Taxonomy" id="75612"/>
    <lineage>
        <taxon>Bacteria</taxon>
        <taxon>Pseudomonadati</taxon>
        <taxon>Pseudomonadota</taxon>
        <taxon>Gammaproteobacteria</taxon>
        <taxon>Pseudomonadales</taxon>
        <taxon>Pseudomonadaceae</taxon>
        <taxon>Pseudomonas</taxon>
    </lineage>
</organism>